<evidence type="ECO:0000313" key="2">
    <source>
        <dbReference type="Proteomes" id="UP000325577"/>
    </source>
</evidence>
<dbReference type="Proteomes" id="UP000325577">
    <property type="component" value="Linkage Group LG4"/>
</dbReference>
<sequence>MILRFISRMRWWCFSFVISGKRVAVHKPLLVARGTARRWPLRELTCQGRVRTARRNPDKGLRQPDKRVRYADLGLRRSDEGLWNPDKTNLGCHLSDAFSEGLQSRKFSEEERKYSRRISKHKENPYSIRRWGFDGQGLSKNFSVRATRFGPTL</sequence>
<dbReference type="AlphaFoldDB" id="A0A5J4ZVY7"/>
<organism evidence="1 2">
    <name type="scientific">Nyssa sinensis</name>
    <dbReference type="NCBI Taxonomy" id="561372"/>
    <lineage>
        <taxon>Eukaryota</taxon>
        <taxon>Viridiplantae</taxon>
        <taxon>Streptophyta</taxon>
        <taxon>Embryophyta</taxon>
        <taxon>Tracheophyta</taxon>
        <taxon>Spermatophyta</taxon>
        <taxon>Magnoliopsida</taxon>
        <taxon>eudicotyledons</taxon>
        <taxon>Gunneridae</taxon>
        <taxon>Pentapetalae</taxon>
        <taxon>asterids</taxon>
        <taxon>Cornales</taxon>
        <taxon>Nyssaceae</taxon>
        <taxon>Nyssa</taxon>
    </lineage>
</organism>
<dbReference type="OrthoDB" id="2160189at2759"/>
<accession>A0A5J4ZVY7</accession>
<proteinExistence type="predicted"/>
<protein>
    <submittedName>
        <fullName evidence="1">Uncharacterized protein</fullName>
    </submittedName>
</protein>
<evidence type="ECO:0000313" key="1">
    <source>
        <dbReference type="EMBL" id="KAA8522945.1"/>
    </source>
</evidence>
<gene>
    <name evidence="1" type="ORF">F0562_009369</name>
</gene>
<keyword evidence="2" id="KW-1185">Reference proteome</keyword>
<reference evidence="1 2" key="1">
    <citation type="submission" date="2019-09" db="EMBL/GenBank/DDBJ databases">
        <title>A chromosome-level genome assembly of the Chinese tupelo Nyssa sinensis.</title>
        <authorList>
            <person name="Yang X."/>
            <person name="Kang M."/>
            <person name="Yang Y."/>
            <person name="Xiong H."/>
            <person name="Wang M."/>
            <person name="Zhang Z."/>
            <person name="Wang Z."/>
            <person name="Wu H."/>
            <person name="Ma T."/>
            <person name="Liu J."/>
            <person name="Xi Z."/>
        </authorList>
    </citation>
    <scope>NUCLEOTIDE SEQUENCE [LARGE SCALE GENOMIC DNA]</scope>
    <source>
        <strain evidence="1">J267</strain>
        <tissue evidence="1">Leaf</tissue>
    </source>
</reference>
<name>A0A5J4ZVY7_9ASTE</name>
<dbReference type="EMBL" id="CM018047">
    <property type="protein sequence ID" value="KAA8522945.1"/>
    <property type="molecule type" value="Genomic_DNA"/>
</dbReference>